<evidence type="ECO:0000256" key="2">
    <source>
        <dbReference type="ARBA" id="ARBA00022516"/>
    </source>
</evidence>
<gene>
    <name evidence="11" type="ORF">B4U80_11545</name>
</gene>
<dbReference type="PANTHER" id="PTHR11157">
    <property type="entry name" value="FATTY ACID ACYL TRANSFERASE-RELATED"/>
    <property type="match status" value="1"/>
</dbReference>
<dbReference type="GO" id="GO:0030148">
    <property type="term" value="P:sphingolipid biosynthetic process"/>
    <property type="evidence" value="ECO:0007669"/>
    <property type="project" value="TreeGrafter"/>
</dbReference>
<dbReference type="PANTHER" id="PTHR11157:SF69">
    <property type="entry name" value="ELONGATION OF VERY LONG CHAIN FATTY ACIDS PROTEIN 7"/>
    <property type="match status" value="1"/>
</dbReference>
<comment type="caution">
    <text evidence="11">The sequence shown here is derived from an EMBL/GenBank/DDBJ whole genome shotgun (WGS) entry which is preliminary data.</text>
</comment>
<proteinExistence type="inferred from homology"/>
<sequence length="277" mass="32816">MRRYKFTYSHSRSETWPLMKSPFPMLSIIFSYMYFVKVLGPAYMKDRPAFQINKLVIAYNIVMVVLSSFFFVYGGSITYFSGKYNIICQPIDYSLEENAMKFVYLGWWFLLLKIAEFSDTIFFILRKKFSQVSVLHVAHHSLVAWGVWVGLKFGAGGHNVFFPFINCFVHTIMYSYYCLSALGPSVRKYLWWKKYLTILQMLQFIVALIHAFIPLVIDCGFQPFFAYLLMGHAIFFYVMFYNFYTNSYSTDKQHTNGHIYHNDNCYDCRKYKSKKTK</sequence>
<dbReference type="GO" id="GO:0005789">
    <property type="term" value="C:endoplasmic reticulum membrane"/>
    <property type="evidence" value="ECO:0007669"/>
    <property type="project" value="TreeGrafter"/>
</dbReference>
<comment type="catalytic activity">
    <reaction evidence="10">
        <text>a very-long-chain acyl-CoA + malonyl-CoA + H(+) = a very-long-chain 3-oxoacyl-CoA + CO2 + CoA</text>
        <dbReference type="Rhea" id="RHEA:32727"/>
        <dbReference type="ChEBI" id="CHEBI:15378"/>
        <dbReference type="ChEBI" id="CHEBI:16526"/>
        <dbReference type="ChEBI" id="CHEBI:57287"/>
        <dbReference type="ChEBI" id="CHEBI:57384"/>
        <dbReference type="ChEBI" id="CHEBI:90725"/>
        <dbReference type="ChEBI" id="CHEBI:90736"/>
        <dbReference type="EC" id="2.3.1.199"/>
    </reaction>
</comment>
<dbReference type="VEuPathDB" id="VectorBase:LDEU004870"/>
<evidence type="ECO:0000256" key="7">
    <source>
        <dbReference type="ARBA" id="ARBA00023098"/>
    </source>
</evidence>
<dbReference type="GO" id="GO:0034626">
    <property type="term" value="P:fatty acid elongation, polyunsaturated fatty acid"/>
    <property type="evidence" value="ECO:0007669"/>
    <property type="project" value="TreeGrafter"/>
</dbReference>
<evidence type="ECO:0000256" key="8">
    <source>
        <dbReference type="ARBA" id="ARBA00023136"/>
    </source>
</evidence>
<dbReference type="EC" id="2.3.1.199" evidence="10"/>
<feature type="transmembrane region" description="Helical" evidence="10">
    <location>
        <begin position="137"/>
        <end position="155"/>
    </location>
</feature>
<dbReference type="OrthoDB" id="434092at2759"/>
<keyword evidence="4 10" id="KW-0812">Transmembrane</keyword>
<dbReference type="Pfam" id="PF01151">
    <property type="entry name" value="ELO"/>
    <property type="match status" value="1"/>
</dbReference>
<dbReference type="STRING" id="299467.A0A443SI30"/>
<feature type="transmembrane region" description="Helical" evidence="10">
    <location>
        <begin position="195"/>
        <end position="217"/>
    </location>
</feature>
<evidence type="ECO:0000313" key="11">
    <source>
        <dbReference type="EMBL" id="RWS27170.1"/>
    </source>
</evidence>
<keyword evidence="9 10" id="KW-0275">Fatty acid biosynthesis</keyword>
<evidence type="ECO:0000256" key="10">
    <source>
        <dbReference type="RuleBase" id="RU361115"/>
    </source>
</evidence>
<accession>A0A443SI30</accession>
<reference evidence="11 12" key="1">
    <citation type="journal article" date="2018" name="Gigascience">
        <title>Genomes of trombidid mites reveal novel predicted allergens and laterally-transferred genes associated with secondary metabolism.</title>
        <authorList>
            <person name="Dong X."/>
            <person name="Chaisiri K."/>
            <person name="Xia D."/>
            <person name="Armstrong S.D."/>
            <person name="Fang Y."/>
            <person name="Donnelly M.J."/>
            <person name="Kadowaki T."/>
            <person name="McGarry J.W."/>
            <person name="Darby A.C."/>
            <person name="Makepeace B.L."/>
        </authorList>
    </citation>
    <scope>NUCLEOTIDE SEQUENCE [LARGE SCALE GENOMIC DNA]</scope>
    <source>
        <strain evidence="11">UoL-UT</strain>
    </source>
</reference>
<feature type="transmembrane region" description="Helical" evidence="10">
    <location>
        <begin position="223"/>
        <end position="244"/>
    </location>
</feature>
<feature type="transmembrane region" description="Helical" evidence="10">
    <location>
        <begin position="23"/>
        <end position="44"/>
    </location>
</feature>
<feature type="transmembrane region" description="Helical" evidence="10">
    <location>
        <begin position="102"/>
        <end position="125"/>
    </location>
</feature>
<keyword evidence="3 10" id="KW-0808">Transferase</keyword>
<feature type="transmembrane region" description="Helical" evidence="10">
    <location>
        <begin position="161"/>
        <end position="183"/>
    </location>
</feature>
<dbReference type="GO" id="GO:0042761">
    <property type="term" value="P:very long-chain fatty acid biosynthetic process"/>
    <property type="evidence" value="ECO:0007669"/>
    <property type="project" value="TreeGrafter"/>
</dbReference>
<name>A0A443SI30_9ACAR</name>
<comment type="subcellular location">
    <subcellularLocation>
        <location evidence="1">Membrane</location>
        <topology evidence="1">Multi-pass membrane protein</topology>
    </subcellularLocation>
</comment>
<evidence type="ECO:0000256" key="3">
    <source>
        <dbReference type="ARBA" id="ARBA00022679"/>
    </source>
</evidence>
<keyword evidence="5 10" id="KW-0276">Fatty acid metabolism</keyword>
<evidence type="ECO:0000256" key="4">
    <source>
        <dbReference type="ARBA" id="ARBA00022692"/>
    </source>
</evidence>
<keyword evidence="12" id="KW-1185">Reference proteome</keyword>
<dbReference type="InterPro" id="IPR002076">
    <property type="entry name" value="ELO_fam"/>
</dbReference>
<evidence type="ECO:0000256" key="5">
    <source>
        <dbReference type="ARBA" id="ARBA00022832"/>
    </source>
</evidence>
<dbReference type="GO" id="GO:0009922">
    <property type="term" value="F:fatty acid elongase activity"/>
    <property type="evidence" value="ECO:0007669"/>
    <property type="project" value="UniProtKB-EC"/>
</dbReference>
<evidence type="ECO:0000256" key="1">
    <source>
        <dbReference type="ARBA" id="ARBA00004141"/>
    </source>
</evidence>
<keyword evidence="7 10" id="KW-0443">Lipid metabolism</keyword>
<evidence type="ECO:0000256" key="6">
    <source>
        <dbReference type="ARBA" id="ARBA00022989"/>
    </source>
</evidence>
<organism evidence="11 12">
    <name type="scientific">Leptotrombidium deliense</name>
    <dbReference type="NCBI Taxonomy" id="299467"/>
    <lineage>
        <taxon>Eukaryota</taxon>
        <taxon>Metazoa</taxon>
        <taxon>Ecdysozoa</taxon>
        <taxon>Arthropoda</taxon>
        <taxon>Chelicerata</taxon>
        <taxon>Arachnida</taxon>
        <taxon>Acari</taxon>
        <taxon>Acariformes</taxon>
        <taxon>Trombidiformes</taxon>
        <taxon>Prostigmata</taxon>
        <taxon>Anystina</taxon>
        <taxon>Parasitengona</taxon>
        <taxon>Trombiculoidea</taxon>
        <taxon>Trombiculidae</taxon>
        <taxon>Leptotrombidium</taxon>
    </lineage>
</organism>
<dbReference type="Proteomes" id="UP000288716">
    <property type="component" value="Unassembled WGS sequence"/>
</dbReference>
<feature type="transmembrane region" description="Helical" evidence="10">
    <location>
        <begin position="56"/>
        <end position="82"/>
    </location>
</feature>
<keyword evidence="2 10" id="KW-0444">Lipid biosynthesis</keyword>
<dbReference type="GO" id="GO:0019367">
    <property type="term" value="P:fatty acid elongation, saturated fatty acid"/>
    <property type="evidence" value="ECO:0007669"/>
    <property type="project" value="TreeGrafter"/>
</dbReference>
<dbReference type="EMBL" id="NCKV01002209">
    <property type="protein sequence ID" value="RWS27170.1"/>
    <property type="molecule type" value="Genomic_DNA"/>
</dbReference>
<dbReference type="AlphaFoldDB" id="A0A443SI30"/>
<protein>
    <recommendedName>
        <fullName evidence="10">Elongation of very long chain fatty acids protein</fullName>
        <ecNumber evidence="10">2.3.1.199</ecNumber>
    </recommendedName>
    <alternativeName>
        <fullName evidence="10">Very-long-chain 3-oxoacyl-CoA synthase</fullName>
    </alternativeName>
</protein>
<keyword evidence="8 10" id="KW-0472">Membrane</keyword>
<comment type="similarity">
    <text evidence="10">Belongs to the ELO family.</text>
</comment>
<keyword evidence="6 10" id="KW-1133">Transmembrane helix</keyword>
<evidence type="ECO:0000313" key="12">
    <source>
        <dbReference type="Proteomes" id="UP000288716"/>
    </source>
</evidence>
<evidence type="ECO:0000256" key="9">
    <source>
        <dbReference type="ARBA" id="ARBA00023160"/>
    </source>
</evidence>
<dbReference type="GO" id="GO:0034625">
    <property type="term" value="P:fatty acid elongation, monounsaturated fatty acid"/>
    <property type="evidence" value="ECO:0007669"/>
    <property type="project" value="TreeGrafter"/>
</dbReference>